<keyword evidence="1" id="KW-0963">Cytoplasm</keyword>
<dbReference type="GO" id="GO:0051304">
    <property type="term" value="P:chromosome separation"/>
    <property type="evidence" value="ECO:0007669"/>
    <property type="project" value="InterPro"/>
</dbReference>
<dbReference type="PIRSF" id="PIRSF019345">
    <property type="entry name" value="ScpB"/>
    <property type="match status" value="1"/>
</dbReference>
<keyword evidence="3" id="KW-0159">Chromosome partition</keyword>
<dbReference type="EMBL" id="JAATJN010000001">
    <property type="protein sequence ID" value="NJC57123.1"/>
    <property type="molecule type" value="Genomic_DNA"/>
</dbReference>
<dbReference type="Pfam" id="PF04079">
    <property type="entry name" value="SMC_ScpB"/>
    <property type="match status" value="1"/>
</dbReference>
<protein>
    <submittedName>
        <fullName evidence="6">Segregation and condensation protein B</fullName>
    </submittedName>
</protein>
<dbReference type="PANTHER" id="PTHR34298">
    <property type="entry name" value="SEGREGATION AND CONDENSATION PROTEIN B"/>
    <property type="match status" value="1"/>
</dbReference>
<keyword evidence="7" id="KW-1185">Reference proteome</keyword>
<comment type="caution">
    <text evidence="6">The sequence shown here is derived from an EMBL/GenBank/DDBJ whole genome shotgun (WGS) entry which is preliminary data.</text>
</comment>
<dbReference type="InterPro" id="IPR036388">
    <property type="entry name" value="WH-like_DNA-bd_sf"/>
</dbReference>
<dbReference type="AlphaFoldDB" id="A0A846S2D7"/>
<keyword evidence="2" id="KW-0132">Cell division</keyword>
<reference evidence="6 7" key="1">
    <citation type="submission" date="2020-03" db="EMBL/GenBank/DDBJ databases">
        <title>Sequencing the genomes of 1000 actinobacteria strains.</title>
        <authorList>
            <person name="Klenk H.-P."/>
        </authorList>
    </citation>
    <scope>NUCLEOTIDE SEQUENCE [LARGE SCALE GENOMIC DNA]</scope>
    <source>
        <strain evidence="6 7">DSM 18964</strain>
    </source>
</reference>
<dbReference type="Gene3D" id="1.10.10.10">
    <property type="entry name" value="Winged helix-like DNA-binding domain superfamily/Winged helix DNA-binding domain"/>
    <property type="match status" value="2"/>
</dbReference>
<dbReference type="PANTHER" id="PTHR34298:SF2">
    <property type="entry name" value="SEGREGATION AND CONDENSATION PROTEIN B"/>
    <property type="match status" value="1"/>
</dbReference>
<dbReference type="InterPro" id="IPR005234">
    <property type="entry name" value="ScpB_csome_segregation"/>
</dbReference>
<evidence type="ECO:0000256" key="2">
    <source>
        <dbReference type="ARBA" id="ARBA00022618"/>
    </source>
</evidence>
<keyword evidence="4" id="KW-0131">Cell cycle</keyword>
<dbReference type="InterPro" id="IPR036390">
    <property type="entry name" value="WH_DNA-bd_sf"/>
</dbReference>
<gene>
    <name evidence="6" type="ORF">BKA07_002158</name>
</gene>
<dbReference type="NCBIfam" id="TIGR00281">
    <property type="entry name" value="SMC-Scp complex subunit ScpB"/>
    <property type="match status" value="1"/>
</dbReference>
<evidence type="ECO:0000313" key="7">
    <source>
        <dbReference type="Proteomes" id="UP000576792"/>
    </source>
</evidence>
<organism evidence="6 7">
    <name type="scientific">Brevibacterium marinum</name>
    <dbReference type="NCBI Taxonomy" id="418643"/>
    <lineage>
        <taxon>Bacteria</taxon>
        <taxon>Bacillati</taxon>
        <taxon>Actinomycetota</taxon>
        <taxon>Actinomycetes</taxon>
        <taxon>Micrococcales</taxon>
        <taxon>Brevibacteriaceae</taxon>
        <taxon>Brevibacterium</taxon>
    </lineage>
</organism>
<evidence type="ECO:0000256" key="3">
    <source>
        <dbReference type="ARBA" id="ARBA00022829"/>
    </source>
</evidence>
<evidence type="ECO:0000313" key="6">
    <source>
        <dbReference type="EMBL" id="NJC57123.1"/>
    </source>
</evidence>
<proteinExistence type="predicted"/>
<dbReference type="SUPFAM" id="SSF46785">
    <property type="entry name" value="Winged helix' DNA-binding domain"/>
    <property type="match status" value="2"/>
</dbReference>
<accession>A0A846S2D7</accession>
<name>A0A846S2D7_9MICO</name>
<evidence type="ECO:0000256" key="5">
    <source>
        <dbReference type="SAM" id="MobiDB-lite"/>
    </source>
</evidence>
<evidence type="ECO:0000256" key="4">
    <source>
        <dbReference type="ARBA" id="ARBA00023306"/>
    </source>
</evidence>
<evidence type="ECO:0000256" key="1">
    <source>
        <dbReference type="ARBA" id="ARBA00022490"/>
    </source>
</evidence>
<dbReference type="RefSeq" id="WP_167950881.1">
    <property type="nucleotide sequence ID" value="NZ_BAAAPQ010000003.1"/>
</dbReference>
<feature type="region of interest" description="Disordered" evidence="5">
    <location>
        <begin position="185"/>
        <end position="210"/>
    </location>
</feature>
<dbReference type="Proteomes" id="UP000576792">
    <property type="component" value="Unassembled WGS sequence"/>
</dbReference>
<dbReference type="GO" id="GO:0051301">
    <property type="term" value="P:cell division"/>
    <property type="evidence" value="ECO:0007669"/>
    <property type="project" value="UniProtKB-KW"/>
</dbReference>
<sequence>MIDDEILAGIEAVLMISDSAVSAGELATALGLDEETVSEAIAELKADYDGAEDRRQRGFEIRLVAGGFRIFSRGDYHEIVKDFLTSGQSAKLSQAALETLAVIAYRQPISRPRIAAIRGVSVDGVIRTLLLRGLIVEAGKEATTSALLYTTTHQFLDALGMNSLDDLPEIAPYLPEDADVAELGSDSAEVLASGDDEMGELDDEMSRVDD</sequence>
<feature type="compositionally biased region" description="Acidic residues" evidence="5">
    <location>
        <begin position="194"/>
        <end position="203"/>
    </location>
</feature>